<dbReference type="AlphaFoldDB" id="A0A2N0WIG1"/>
<accession>A0A2N0WIG1</accession>
<keyword evidence="1" id="KW-0175">Coiled coil</keyword>
<dbReference type="EMBL" id="PISJ01000005">
    <property type="protein sequence ID" value="PKF35551.1"/>
    <property type="molecule type" value="Genomic_DNA"/>
</dbReference>
<feature type="coiled-coil region" evidence="1">
    <location>
        <begin position="213"/>
        <end position="240"/>
    </location>
</feature>
<protein>
    <submittedName>
        <fullName evidence="2">Uncharacterized protein</fullName>
    </submittedName>
</protein>
<sequence>MFNNTYTGVKTRLNYCYDLLRANGQLEGPNQPDKNIIILKSKINTLRELINGEQLPAHKILLTSDSYAENYIASQLSEINSLPEGAEKLSKLLKLKNNIEVQSASVSTDPTRNLQLRNYRNEVEPQIALRKKYLRNMVDHTIEGSKIKGVFDVDKAQSLLNDDAKLLEEYNGKHGDAFQKLSAIYSEVFEPYKTLKRTLDAEMATITNHIEREQFYQGRYDELKALYDKANAEYEAEKEKLYLGPQRELAAAQAKIKEQKVIVAKAVKDAVLAQSKVTYEDAKNWVSNQVTITAAVINKMKKNGITQDQFNKDLQDFFVITNGRLGKIIIDTKNHDRAYASGTNDHTREGVVMLDNRFEQRTLWHELAHHLEADDALNMVANEYIRSRSLDGDNTHQLRKLVGNKAYGTDEIAYKTDMFNHYVAKIYKSGITEVYSMGVEAFYDEESLFNIMLKDPKTLEFVSAALMQTPEEIDRINQKLRDSLLDVNAEAENGKLQNYQIIFNQLALLVDFKDGSTYTKEDLGIADQKSFDELAAKFYGTLTLPNGKTLTLLKSAKVKFKSFRGRAMRGFFALDFADHAKFKQEFGNDPNLRYFFYGYGARQEVNFPIQSLDMEVVKVTALSMDYHRRAGYSIADTKGNLGEGFLSYDMLENLKKHYLNGGNDGH</sequence>
<evidence type="ECO:0000313" key="2">
    <source>
        <dbReference type="EMBL" id="PKF35551.1"/>
    </source>
</evidence>
<reference evidence="2 3" key="1">
    <citation type="submission" date="2017-12" db="EMBL/GenBank/DDBJ databases">
        <title>Draft Genome sequences of multiple microbial strains isolated from spacecraft associated surfaces.</title>
        <authorList>
            <person name="Seuylemezian A."/>
            <person name="Vaishampayan P."/>
            <person name="Venkateswaran K."/>
        </authorList>
    </citation>
    <scope>NUCLEOTIDE SEQUENCE [LARGE SCALE GENOMIC DNA]</scope>
    <source>
        <strain evidence="2 3">2P01AA</strain>
    </source>
</reference>
<comment type="caution">
    <text evidence="2">The sequence shown here is derived from an EMBL/GenBank/DDBJ whole genome shotgun (WGS) entry which is preliminary data.</text>
</comment>
<gene>
    <name evidence="2" type="ORF">CW311_04480</name>
</gene>
<organism evidence="2 3">
    <name type="scientific">Acinetobacter proteolyticus</name>
    <dbReference type="NCBI Taxonomy" id="1776741"/>
    <lineage>
        <taxon>Bacteria</taxon>
        <taxon>Pseudomonadati</taxon>
        <taxon>Pseudomonadota</taxon>
        <taxon>Gammaproteobacteria</taxon>
        <taxon>Moraxellales</taxon>
        <taxon>Moraxellaceae</taxon>
        <taxon>Acinetobacter</taxon>
    </lineage>
</organism>
<evidence type="ECO:0000256" key="1">
    <source>
        <dbReference type="SAM" id="Coils"/>
    </source>
</evidence>
<dbReference type="RefSeq" id="WP_101235772.1">
    <property type="nucleotide sequence ID" value="NZ_PISJ01000005.1"/>
</dbReference>
<dbReference type="Proteomes" id="UP000233553">
    <property type="component" value="Unassembled WGS sequence"/>
</dbReference>
<name>A0A2N0WIG1_9GAMM</name>
<evidence type="ECO:0000313" key="3">
    <source>
        <dbReference type="Proteomes" id="UP000233553"/>
    </source>
</evidence>
<proteinExistence type="predicted"/>